<gene>
    <name evidence="1" type="ORF">PLEPLA_LOCUS29976</name>
</gene>
<protein>
    <submittedName>
        <fullName evidence="1">Uncharacterized protein</fullName>
    </submittedName>
</protein>
<organism evidence="1 2">
    <name type="scientific">Pleuronectes platessa</name>
    <name type="common">European plaice</name>
    <dbReference type="NCBI Taxonomy" id="8262"/>
    <lineage>
        <taxon>Eukaryota</taxon>
        <taxon>Metazoa</taxon>
        <taxon>Chordata</taxon>
        <taxon>Craniata</taxon>
        <taxon>Vertebrata</taxon>
        <taxon>Euteleostomi</taxon>
        <taxon>Actinopterygii</taxon>
        <taxon>Neopterygii</taxon>
        <taxon>Teleostei</taxon>
        <taxon>Neoteleostei</taxon>
        <taxon>Acanthomorphata</taxon>
        <taxon>Carangaria</taxon>
        <taxon>Pleuronectiformes</taxon>
        <taxon>Pleuronectoidei</taxon>
        <taxon>Pleuronectidae</taxon>
        <taxon>Pleuronectes</taxon>
    </lineage>
</organism>
<proteinExistence type="predicted"/>
<name>A0A9N7YS04_PLEPL</name>
<sequence>MLQGVFQVSPVIEKVTLSHHCTTEYGLFHVVTRPLAVVPSFHQSCPSDRKSLIDSTRTRSAGTQRSGVIRPEDFFFEGLLLSRRRRFSVFSIGNNYIYICLPLSEPAS</sequence>
<dbReference type="Proteomes" id="UP001153269">
    <property type="component" value="Unassembled WGS sequence"/>
</dbReference>
<reference evidence="1" key="1">
    <citation type="submission" date="2020-03" db="EMBL/GenBank/DDBJ databases">
        <authorList>
            <person name="Weist P."/>
        </authorList>
    </citation>
    <scope>NUCLEOTIDE SEQUENCE</scope>
</reference>
<accession>A0A9N7YS04</accession>
<keyword evidence="2" id="KW-1185">Reference proteome</keyword>
<comment type="caution">
    <text evidence="1">The sequence shown here is derived from an EMBL/GenBank/DDBJ whole genome shotgun (WGS) entry which is preliminary data.</text>
</comment>
<evidence type="ECO:0000313" key="1">
    <source>
        <dbReference type="EMBL" id="CAB1442295.1"/>
    </source>
</evidence>
<evidence type="ECO:0000313" key="2">
    <source>
        <dbReference type="Proteomes" id="UP001153269"/>
    </source>
</evidence>
<dbReference type="AlphaFoldDB" id="A0A9N7YS04"/>
<dbReference type="EMBL" id="CADEAL010002813">
    <property type="protein sequence ID" value="CAB1442295.1"/>
    <property type="molecule type" value="Genomic_DNA"/>
</dbReference>